<keyword evidence="3" id="KW-1185">Reference proteome</keyword>
<organism evidence="2 3">
    <name type="scientific">Pleurodeles waltl</name>
    <name type="common">Iberian ribbed newt</name>
    <dbReference type="NCBI Taxonomy" id="8319"/>
    <lineage>
        <taxon>Eukaryota</taxon>
        <taxon>Metazoa</taxon>
        <taxon>Chordata</taxon>
        <taxon>Craniata</taxon>
        <taxon>Vertebrata</taxon>
        <taxon>Euteleostomi</taxon>
        <taxon>Amphibia</taxon>
        <taxon>Batrachia</taxon>
        <taxon>Caudata</taxon>
        <taxon>Salamandroidea</taxon>
        <taxon>Salamandridae</taxon>
        <taxon>Pleurodelinae</taxon>
        <taxon>Pleurodeles</taxon>
    </lineage>
</organism>
<proteinExistence type="predicted"/>
<evidence type="ECO:0000313" key="2">
    <source>
        <dbReference type="EMBL" id="KAJ1120108.1"/>
    </source>
</evidence>
<reference evidence="2" key="1">
    <citation type="journal article" date="2022" name="bioRxiv">
        <title>Sequencing and chromosome-scale assembly of the giantPleurodeles waltlgenome.</title>
        <authorList>
            <person name="Brown T."/>
            <person name="Elewa A."/>
            <person name="Iarovenko S."/>
            <person name="Subramanian E."/>
            <person name="Araus A.J."/>
            <person name="Petzold A."/>
            <person name="Susuki M."/>
            <person name="Suzuki K.-i.T."/>
            <person name="Hayashi T."/>
            <person name="Toyoda A."/>
            <person name="Oliveira C."/>
            <person name="Osipova E."/>
            <person name="Leigh N.D."/>
            <person name="Simon A."/>
            <person name="Yun M.H."/>
        </authorList>
    </citation>
    <scope>NUCLEOTIDE SEQUENCE</scope>
    <source>
        <strain evidence="2">20211129_DDA</strain>
        <tissue evidence="2">Liver</tissue>
    </source>
</reference>
<name>A0AAV7P0G3_PLEWA</name>
<evidence type="ECO:0000313" key="3">
    <source>
        <dbReference type="Proteomes" id="UP001066276"/>
    </source>
</evidence>
<dbReference type="Proteomes" id="UP001066276">
    <property type="component" value="Chromosome 8"/>
</dbReference>
<evidence type="ECO:0000256" key="1">
    <source>
        <dbReference type="SAM" id="MobiDB-lite"/>
    </source>
</evidence>
<sequence>MGLPLGTARVAVLQQRFSLQLPEIRPKVTPLIESLVTWHRFLSDKTSELPLSAREKKQTRDVTDKRAFAD</sequence>
<dbReference type="AlphaFoldDB" id="A0AAV7P0G3"/>
<protein>
    <submittedName>
        <fullName evidence="2">Uncharacterized protein</fullName>
    </submittedName>
</protein>
<accession>A0AAV7P0G3</accession>
<dbReference type="EMBL" id="JANPWB010000012">
    <property type="protein sequence ID" value="KAJ1120108.1"/>
    <property type="molecule type" value="Genomic_DNA"/>
</dbReference>
<gene>
    <name evidence="2" type="ORF">NDU88_008283</name>
</gene>
<feature type="region of interest" description="Disordered" evidence="1">
    <location>
        <begin position="50"/>
        <end position="70"/>
    </location>
</feature>
<comment type="caution">
    <text evidence="2">The sequence shown here is derived from an EMBL/GenBank/DDBJ whole genome shotgun (WGS) entry which is preliminary data.</text>
</comment>